<dbReference type="AlphaFoldDB" id="A6HRY4"/>
<dbReference type="OMA" id="LVKKDCA"/>
<organism evidence="8">
    <name type="scientific">Rattus norvegicus</name>
    <name type="common">Rat</name>
    <dbReference type="NCBI Taxonomy" id="10116"/>
    <lineage>
        <taxon>Eukaryota</taxon>
        <taxon>Metazoa</taxon>
        <taxon>Chordata</taxon>
        <taxon>Craniata</taxon>
        <taxon>Vertebrata</taxon>
        <taxon>Euteleostomi</taxon>
        <taxon>Mammalia</taxon>
        <taxon>Eutheria</taxon>
        <taxon>Euarchontoglires</taxon>
        <taxon>Glires</taxon>
        <taxon>Rodentia</taxon>
        <taxon>Myomorpha</taxon>
        <taxon>Muroidea</taxon>
        <taxon>Muridae</taxon>
        <taxon>Murinae</taxon>
        <taxon>Rattus</taxon>
    </lineage>
</organism>
<evidence type="ECO:0000313" key="8">
    <source>
        <dbReference type="EMBL" id="EDM16088.1"/>
    </source>
</evidence>
<keyword evidence="3 6" id="KW-0732">Signal</keyword>
<dbReference type="RefSeq" id="NP_001124024.1">
    <property type="nucleotide sequence ID" value="NM_001130552.1"/>
</dbReference>
<dbReference type="PANTHER" id="PTHR16982:SF2">
    <property type="entry name" value="LYMPHOCYTE ANTIGEN 6D"/>
    <property type="match status" value="1"/>
</dbReference>
<evidence type="ECO:0000256" key="5">
    <source>
        <dbReference type="ARBA" id="ARBA00023180"/>
    </source>
</evidence>
<evidence type="ECO:0000313" key="9">
    <source>
        <dbReference type="RGD" id="1306132"/>
    </source>
</evidence>
<dbReference type="SUPFAM" id="SSF57302">
    <property type="entry name" value="Snake toxin-like"/>
    <property type="match status" value="1"/>
</dbReference>
<accession>A6HRY4</accession>
<dbReference type="CDD" id="cd23542">
    <property type="entry name" value="TFP_LU_ECD_Ly6D"/>
    <property type="match status" value="1"/>
</dbReference>
<dbReference type="GeneID" id="315075"/>
<dbReference type="GO" id="GO:0009986">
    <property type="term" value="C:cell surface"/>
    <property type="evidence" value="ECO:0007669"/>
    <property type="project" value="InterPro"/>
</dbReference>
<dbReference type="Gene3D" id="2.10.60.10">
    <property type="entry name" value="CD59"/>
    <property type="match status" value="1"/>
</dbReference>
<reference evidence="8" key="1">
    <citation type="journal article" date="2005" name="Genome Res.">
        <title>Gene and alternative splicing annotation with AIR.</title>
        <authorList>
            <person name="Florea L."/>
            <person name="Di Francesco V."/>
            <person name="Miller J."/>
            <person name="Turner R."/>
            <person name="Yao A."/>
            <person name="Harris M."/>
            <person name="Walenz B."/>
            <person name="Mobarry C."/>
            <person name="Merkulov G.V."/>
            <person name="Charlab R."/>
            <person name="Dew I."/>
            <person name="Deng Z."/>
            <person name="Istrail S."/>
            <person name="Li P."/>
            <person name="Sutton G."/>
        </authorList>
    </citation>
    <scope>NUCLEOTIDE SEQUENCE</scope>
    <source>
        <strain evidence="8">BN</strain>
    </source>
</reference>
<dbReference type="InterPro" id="IPR045860">
    <property type="entry name" value="Snake_toxin-like_sf"/>
</dbReference>
<feature type="domain" description="UPAR/Ly6" evidence="7">
    <location>
        <begin position="21"/>
        <end position="106"/>
    </location>
</feature>
<comment type="subcellular location">
    <subcellularLocation>
        <location evidence="1">Cell membrane</location>
    </subcellularLocation>
</comment>
<keyword evidence="5" id="KW-0325">Glycoprotein</keyword>
<dbReference type="RefSeq" id="XP_063119660.1">
    <property type="nucleotide sequence ID" value="XM_063263590.1"/>
</dbReference>
<dbReference type="InterPro" id="IPR035076">
    <property type="entry name" value="Toxin/TOLIP"/>
</dbReference>
<proteinExistence type="predicted"/>
<dbReference type="InterPro" id="IPR042339">
    <property type="entry name" value="Ly6D"/>
</dbReference>
<evidence type="ECO:0000256" key="6">
    <source>
        <dbReference type="SAM" id="SignalP"/>
    </source>
</evidence>
<dbReference type="PANTHER" id="PTHR16982">
    <property type="entry name" value="LYMPHOCYTE ANTIGEN 6D"/>
    <property type="match status" value="1"/>
</dbReference>
<reference evidence="8" key="2">
    <citation type="submission" date="2005-09" db="EMBL/GenBank/DDBJ databases">
        <authorList>
            <person name="Mural R.J."/>
            <person name="Li P.W."/>
            <person name="Adams M.D."/>
            <person name="Amanatides P.G."/>
            <person name="Baden-Tillson H."/>
            <person name="Barnstead M."/>
            <person name="Chin S.H."/>
            <person name="Dew I."/>
            <person name="Evans C.A."/>
            <person name="Ferriera S."/>
            <person name="Flanigan M."/>
            <person name="Fosler C."/>
            <person name="Glodek A."/>
            <person name="Gu Z."/>
            <person name="Holt R.A."/>
            <person name="Jennings D."/>
            <person name="Kraft C.L."/>
            <person name="Lu F."/>
            <person name="Nguyen T."/>
            <person name="Nusskern D.R."/>
            <person name="Pfannkoch C.M."/>
            <person name="Sitter C."/>
            <person name="Sutton G.G."/>
            <person name="Venter J.C."/>
            <person name="Wang Z."/>
            <person name="Woodage T."/>
            <person name="Zheng X.H."/>
            <person name="Zhong F."/>
        </authorList>
    </citation>
    <scope>NUCLEOTIDE SEQUENCE</scope>
    <source>
        <strain evidence="8">BN</strain>
    </source>
</reference>
<dbReference type="RGD" id="1306132">
    <property type="gene designation" value="Ly6d"/>
</dbReference>
<sequence>MKTALLLLLALAVATSPAQAFRCHVCISSDNCRNIQTCPPDFFYCRTITKVEPLKGNLVKKECAETCTISHSQQGHVSSGAEVTLCCDSDLCNDSLHNIAPARALLSSVTLGLSTSLGLLSVVAFCL</sequence>
<dbReference type="Pfam" id="PF00087">
    <property type="entry name" value="Toxin_TOLIP"/>
    <property type="match status" value="1"/>
</dbReference>
<dbReference type="SMART" id="SM00134">
    <property type="entry name" value="LU"/>
    <property type="match status" value="1"/>
</dbReference>
<dbReference type="PROSITE" id="PS00983">
    <property type="entry name" value="LY6_UPAR"/>
    <property type="match status" value="1"/>
</dbReference>
<dbReference type="GO" id="GO:0005886">
    <property type="term" value="C:plasma membrane"/>
    <property type="evidence" value="ECO:0007669"/>
    <property type="project" value="UniProtKB-SubCell"/>
</dbReference>
<evidence type="ECO:0000256" key="1">
    <source>
        <dbReference type="ARBA" id="ARBA00004236"/>
    </source>
</evidence>
<dbReference type="GO" id="GO:0030098">
    <property type="term" value="P:lymphocyte differentiation"/>
    <property type="evidence" value="ECO:0007669"/>
    <property type="project" value="InterPro"/>
</dbReference>
<dbReference type="FunFam" id="2.10.60.10:FF:000003">
    <property type="entry name" value="lymphocyte antigen 6E isoform X1"/>
    <property type="match status" value="1"/>
</dbReference>
<gene>
    <name evidence="9" type="primary">Ly6d</name>
    <name evidence="8" type="synonym">Ly6d_predicted</name>
    <name evidence="8" type="ORF">rCG_59739</name>
</gene>
<dbReference type="CTD" id="8581"/>
<dbReference type="OrthoDB" id="9449056at2759"/>
<dbReference type="InterPro" id="IPR016054">
    <property type="entry name" value="LY6_UPA_recep-like"/>
</dbReference>
<keyword evidence="4" id="KW-0472">Membrane</keyword>
<keyword evidence="2" id="KW-1003">Cell membrane</keyword>
<evidence type="ECO:0000256" key="4">
    <source>
        <dbReference type="ARBA" id="ARBA00023136"/>
    </source>
</evidence>
<feature type="chain" id="PRO_5039922080" evidence="6">
    <location>
        <begin position="21"/>
        <end position="127"/>
    </location>
</feature>
<dbReference type="AGR" id="RGD:1306132"/>
<feature type="signal peptide" evidence="6">
    <location>
        <begin position="1"/>
        <end position="20"/>
    </location>
</feature>
<name>A6HRY4_RAT</name>
<evidence type="ECO:0000256" key="2">
    <source>
        <dbReference type="ARBA" id="ARBA00022475"/>
    </source>
</evidence>
<dbReference type="SMR" id="A6HRY4"/>
<protein>
    <submittedName>
        <fullName evidence="8">Lymphocyte antigen 6 complex, locus D (Predicted)</fullName>
    </submittedName>
</protein>
<evidence type="ECO:0000259" key="7">
    <source>
        <dbReference type="SMART" id="SM00134"/>
    </source>
</evidence>
<dbReference type="InterPro" id="IPR018363">
    <property type="entry name" value="CD59_antigen_CS"/>
</dbReference>
<dbReference type="Proteomes" id="UP000234681">
    <property type="component" value="Chromosome 7"/>
</dbReference>
<dbReference type="KEGG" id="rno:315075"/>
<dbReference type="EMBL" id="CH473950">
    <property type="protein sequence ID" value="EDM16088.1"/>
    <property type="molecule type" value="Genomic_DNA"/>
</dbReference>
<evidence type="ECO:0000256" key="3">
    <source>
        <dbReference type="ARBA" id="ARBA00022729"/>
    </source>
</evidence>